<accession>A0ABT2W7N7</accession>
<keyword evidence="2" id="KW-1185">Reference proteome</keyword>
<reference evidence="2" key="1">
    <citation type="submission" date="2023-07" db="EMBL/GenBank/DDBJ databases">
        <title>Chryseobacterium sp. strain PBS4-4 Genome sequencing and assembly.</title>
        <authorList>
            <person name="Jung Y."/>
        </authorList>
    </citation>
    <scope>NUCLEOTIDE SEQUENCE [LARGE SCALE GENOMIC DNA]</scope>
    <source>
        <strain evidence="2">PBS4-4</strain>
    </source>
</reference>
<protein>
    <recommendedName>
        <fullName evidence="3">MAM domain-containing protein</fullName>
    </recommendedName>
</protein>
<evidence type="ECO:0000313" key="1">
    <source>
        <dbReference type="EMBL" id="MCU7618221.1"/>
    </source>
</evidence>
<dbReference type="Proteomes" id="UP001208649">
    <property type="component" value="Unassembled WGS sequence"/>
</dbReference>
<gene>
    <name evidence="1" type="ORF">NZ698_13510</name>
</gene>
<proteinExistence type="predicted"/>
<dbReference type="EMBL" id="JAOTEM010000003">
    <property type="protein sequence ID" value="MCU7618221.1"/>
    <property type="molecule type" value="Genomic_DNA"/>
</dbReference>
<dbReference type="PROSITE" id="PS00018">
    <property type="entry name" value="EF_HAND_1"/>
    <property type="match status" value="1"/>
</dbReference>
<comment type="caution">
    <text evidence="1">The sequence shown here is derived from an EMBL/GenBank/DDBJ whole genome shotgun (WGS) entry which is preliminary data.</text>
</comment>
<dbReference type="RefSeq" id="WP_263003713.1">
    <property type="nucleotide sequence ID" value="NZ_JAOTEM010000003.1"/>
</dbReference>
<dbReference type="InterPro" id="IPR018247">
    <property type="entry name" value="EF_Hand_1_Ca_BS"/>
</dbReference>
<evidence type="ECO:0000313" key="2">
    <source>
        <dbReference type="Proteomes" id="UP001208649"/>
    </source>
</evidence>
<sequence length="1295" mass="134913">MMNVMLYGQCVVGTTPALSTYANEDATSTFSIGSVKLVNSTMGFVFTNNASLVTSDQINDDHFAGEYGINIAHASGTATIYDNRISGNITFTGAVGGLKFRINDIDAGDHVRIRVFNENDVQIPLVQNTNFSFFASTVVTYDSSIQEFFGASSSSDNTRNGSVDFNFSALKVSRIEFDYYDNNGSGTVTFANFTVPCIVANNDSYTTPAGTAAVTASVLNNDTVNGATANTTNATVAAVNTLPAGFTFNTNGTIAVASTVAAGVYAIDYKICQSGFSTNCVSATAIITVNAPNDIDGDGIPNLSDLDDDNDGIPDSTECPANNIVTNGTFTGNATGWTLNGGWTFDGTANNIYIDTDNISNIDVSQTLNNLRNTNNTIPVTMTVGARDGGNAAGFAANLQILLNGTLYATINNSTTRSTSVNNVTITLSNGATSNFVPFTTANITGYTTTTFTLNIPNTSIPNSAALTFRHNAGLDDWTIDNVSVLAFTCDTDGDGILNHLDLDSDADGCFDALEGDENVTAAQLNANGSMNSTVNANGVPNLVNSGGTADIGSDEGQGVGYSGDSTINACNDADNDGLPDTVDVDDDNDGILDTDECGSTERITGGVFPTTGGNTNTVPGWTVDGTYAASGAWTSAVGRVNLGTDGLTFVRDNSTVSIIKQNLTGVMRGSSININQLYWYRTTGPESDNAFTFTVSYGGVVYATINSTTTPTPTITASNGALVNLSTLPTVAAQNAPSTKVNLVITLPYSIPVNGELALTFNAGISTTSTRDLIMRSISLVSCKDTDGDGTPDYLDTDSDGDGCFDAIEGDENVTAAQVNAQGNITGTVNASGVPNLVNTGGAADIGSDQGQGIGYSTDSTINACTDTDNDGIPDFVDLDDDNDGILDSVEMGSCTSPSVKKTVYLQNFGSLASAGIGTTQLSGALGTSQLTFDTTNPTDEGNYSLATNSDLVDDFGGSFNNQWIHVNDHTVDTNGLMMVCNPNNTTSIIWQSPNIAVNIGAGLQANFWVLNLKDPSAAGFTLPNLRFELFNATTNASLGFINTGNIAQTGNWQNQIISLPANLTAGTVYIRITSAATTFNGNDFALDDISIDEVYCDTDGDGIPNYLDLDSDGDGCFDVIEGGANFVSGASYITNNSLNTPVSATGIPGVPTATPAITGYSATTGQTIGDSVNNLINNCFCYKNPASPGGGNPNPVRHGITALNRADSGSSDWPVVRRSAWTVLESKSKGFVVNRMAFVDADNNAATPTTPPLAAIPAANYVEGMMVYDTVANCLKIYNGTVWNCYLTQTCPD</sequence>
<evidence type="ECO:0008006" key="3">
    <source>
        <dbReference type="Google" id="ProtNLM"/>
    </source>
</evidence>
<organism evidence="1 2">
    <name type="scientific">Chryseobacterium edaphi</name>
    <dbReference type="NCBI Taxonomy" id="2976532"/>
    <lineage>
        <taxon>Bacteria</taxon>
        <taxon>Pseudomonadati</taxon>
        <taxon>Bacteroidota</taxon>
        <taxon>Flavobacteriia</taxon>
        <taxon>Flavobacteriales</taxon>
        <taxon>Weeksellaceae</taxon>
        <taxon>Chryseobacterium group</taxon>
        <taxon>Chryseobacterium</taxon>
    </lineage>
</organism>
<name>A0ABT2W7N7_9FLAO</name>